<sequence length="224" mass="24171">MAISAVITGDVVRSQSLSPEDSGTVLSTLKRVIAHCQERYNTFGELSRGDSFQLHCPNPRDGLVISVLFRLALRSLKTQNGQSDARLALAVGEGAALDETVGSSQGAVFVLSGRALDAMDAERLAFACSSPDLEEIFSVTLSHLDLLISNLKTKAAKVMLERLMHPNLTHEELGKNLDLSRSGVSQALRRADAHLIDATLALYQRQLMNPIFWAGTPAGEATDE</sequence>
<dbReference type="OrthoDB" id="7064118at2"/>
<reference evidence="1 2" key="1">
    <citation type="submission" date="2016-11" db="EMBL/GenBank/DDBJ databases">
        <authorList>
            <person name="Jaros S."/>
            <person name="Januszkiewicz K."/>
            <person name="Wedrychowicz H."/>
        </authorList>
    </citation>
    <scope>NUCLEOTIDE SEQUENCE [LARGE SCALE GENOMIC DNA]</scope>
    <source>
        <strain evidence="1 2">DSM 16917</strain>
    </source>
</reference>
<dbReference type="RefSeq" id="WP_067656058.1">
    <property type="nucleotide sequence ID" value="NZ_FQXG01000003.1"/>
</dbReference>
<gene>
    <name evidence="1" type="ORF">SAMN02745129_2249</name>
</gene>
<accession>A0A1M5TRK8</accession>
<dbReference type="Proteomes" id="UP000184268">
    <property type="component" value="Unassembled WGS sequence"/>
</dbReference>
<dbReference type="STRING" id="299255.SAMN02745129_2249"/>
<evidence type="ECO:0000313" key="2">
    <source>
        <dbReference type="Proteomes" id="UP000184268"/>
    </source>
</evidence>
<protein>
    <recommendedName>
        <fullName evidence="3">SatD family (SatD)</fullName>
    </recommendedName>
</protein>
<evidence type="ECO:0000313" key="1">
    <source>
        <dbReference type="EMBL" id="SHH53339.1"/>
    </source>
</evidence>
<proteinExistence type="predicted"/>
<evidence type="ECO:0008006" key="3">
    <source>
        <dbReference type="Google" id="ProtNLM"/>
    </source>
</evidence>
<keyword evidence="2" id="KW-1185">Reference proteome</keyword>
<dbReference type="SUPFAM" id="SSF88659">
    <property type="entry name" value="Sigma3 and sigma4 domains of RNA polymerase sigma factors"/>
    <property type="match status" value="1"/>
</dbReference>
<dbReference type="InterPro" id="IPR013324">
    <property type="entry name" value="RNA_pol_sigma_r3/r4-like"/>
</dbReference>
<dbReference type="AlphaFoldDB" id="A0A1M5TRK8"/>
<dbReference type="EMBL" id="FQXG01000003">
    <property type="protein sequence ID" value="SHH53339.1"/>
    <property type="molecule type" value="Genomic_DNA"/>
</dbReference>
<name>A0A1M5TRK8_9GAMM</name>
<organism evidence="1 2">
    <name type="scientific">Ferrimonas marina</name>
    <dbReference type="NCBI Taxonomy" id="299255"/>
    <lineage>
        <taxon>Bacteria</taxon>
        <taxon>Pseudomonadati</taxon>
        <taxon>Pseudomonadota</taxon>
        <taxon>Gammaproteobacteria</taxon>
        <taxon>Alteromonadales</taxon>
        <taxon>Ferrimonadaceae</taxon>
        <taxon>Ferrimonas</taxon>
    </lineage>
</organism>